<protein>
    <submittedName>
        <fullName evidence="2">Uncharacterized protein</fullName>
    </submittedName>
</protein>
<proteinExistence type="predicted"/>
<sequence length="254" mass="27050">MAEQSMHNTTPHHTVSRRWPPVLGHPCDAIRRSTTTLRDMTLRSDTTSRPGHRCRPSPPHHRPTPISNRWLASTAAGPLDSNSRLSIPVAVAVAVAVIPSPIPAAPPPPPLRILSPVAWPKKAKKPISSGLAILCSPAPRSTQDPSSSSLADLERATGAGIVCRSCAPLRLDAPCFVVVPPARLGIRADQLAGSNPLALSLRGSSSSISSSPLLLPPSGLRSFQRALNDIATLIPSYPPPFATRHDDETTRPEW</sequence>
<accession>A0A218YSM3</accession>
<organism evidence="2 3">
    <name type="scientific">Diplocarpon coronariae</name>
    <dbReference type="NCBI Taxonomy" id="2795749"/>
    <lineage>
        <taxon>Eukaryota</taxon>
        <taxon>Fungi</taxon>
        <taxon>Dikarya</taxon>
        <taxon>Ascomycota</taxon>
        <taxon>Pezizomycotina</taxon>
        <taxon>Leotiomycetes</taxon>
        <taxon>Helotiales</taxon>
        <taxon>Drepanopezizaceae</taxon>
        <taxon>Diplocarpon</taxon>
    </lineage>
</organism>
<dbReference type="InParanoid" id="A0A218YSM3"/>
<name>A0A218YSM3_9HELO</name>
<evidence type="ECO:0000313" key="3">
    <source>
        <dbReference type="Proteomes" id="UP000242519"/>
    </source>
</evidence>
<dbReference type="EMBL" id="MZNU01000423">
    <property type="protein sequence ID" value="OWO97833.1"/>
    <property type="molecule type" value="Genomic_DNA"/>
</dbReference>
<dbReference type="Proteomes" id="UP000242519">
    <property type="component" value="Unassembled WGS sequence"/>
</dbReference>
<gene>
    <name evidence="2" type="ORF">B2J93_9418</name>
</gene>
<evidence type="ECO:0000313" key="2">
    <source>
        <dbReference type="EMBL" id="OWO97833.1"/>
    </source>
</evidence>
<feature type="region of interest" description="Disordered" evidence="1">
    <location>
        <begin position="1"/>
        <end position="25"/>
    </location>
</feature>
<feature type="region of interest" description="Disordered" evidence="1">
    <location>
        <begin position="43"/>
        <end position="67"/>
    </location>
</feature>
<comment type="caution">
    <text evidence="2">The sequence shown here is derived from an EMBL/GenBank/DDBJ whole genome shotgun (WGS) entry which is preliminary data.</text>
</comment>
<feature type="compositionally biased region" description="Basic residues" evidence="1">
    <location>
        <begin position="50"/>
        <end position="63"/>
    </location>
</feature>
<reference evidence="2 3" key="1">
    <citation type="submission" date="2017-04" db="EMBL/GenBank/DDBJ databases">
        <title>Draft genome sequence of Marssonina coronaria NL1: causal agent of apple blotch.</title>
        <authorList>
            <person name="Cheng Q."/>
        </authorList>
    </citation>
    <scope>NUCLEOTIDE SEQUENCE [LARGE SCALE GENOMIC DNA]</scope>
    <source>
        <strain evidence="2 3">NL1</strain>
    </source>
</reference>
<feature type="compositionally biased region" description="Polar residues" evidence="1">
    <location>
        <begin position="1"/>
        <end position="13"/>
    </location>
</feature>
<keyword evidence="3" id="KW-1185">Reference proteome</keyword>
<evidence type="ECO:0000256" key="1">
    <source>
        <dbReference type="SAM" id="MobiDB-lite"/>
    </source>
</evidence>
<dbReference type="AlphaFoldDB" id="A0A218YSM3"/>